<protein>
    <recommendedName>
        <fullName evidence="1">Endo-beta-1,6-galactanase-like domain-containing protein</fullName>
    </recommendedName>
</protein>
<dbReference type="Pfam" id="PF14587">
    <property type="entry name" value="Glyco_hydr_30_2"/>
    <property type="match status" value="1"/>
</dbReference>
<evidence type="ECO:0000313" key="2">
    <source>
        <dbReference type="EMBL" id="KAG6974869.1"/>
    </source>
</evidence>
<organism evidence="2 3">
    <name type="scientific">Phytophthora cactorum</name>
    <dbReference type="NCBI Taxonomy" id="29920"/>
    <lineage>
        <taxon>Eukaryota</taxon>
        <taxon>Sar</taxon>
        <taxon>Stramenopiles</taxon>
        <taxon>Oomycota</taxon>
        <taxon>Peronosporomycetes</taxon>
        <taxon>Peronosporales</taxon>
        <taxon>Peronosporaceae</taxon>
        <taxon>Phytophthora</taxon>
    </lineage>
</organism>
<reference evidence="2" key="1">
    <citation type="submission" date="2021-01" db="EMBL/GenBank/DDBJ databases">
        <title>Phytophthora aleatoria, a newly-described species from Pinus radiata is distinct from Phytophthora cactorum isolates based on comparative genomics.</title>
        <authorList>
            <person name="Mcdougal R."/>
            <person name="Panda P."/>
            <person name="Williams N."/>
            <person name="Studholme D.J."/>
        </authorList>
    </citation>
    <scope>NUCLEOTIDE SEQUENCE</scope>
    <source>
        <strain evidence="2">NZFS 3830</strain>
    </source>
</reference>
<sequence>MTAASAFPMPTGYSLAASYYCLNASDEAGQDNHVVEAHKPSDTVAKPIENVPGDAVQVPRLPLSELNWKNRARFQEMMERHSFVVLTDLGENLERTHDQVLQDFETFFTSDDEDWKNGCTSKHVYLNEHGKPFWYAGYEHTSVRDCFRVACGDMSRLVWPSPEFEKHWLSLQRRMQRICDRALSLTVGYDIEPSNARTDKDFSVCYGLHYPNIEGSGQSETENVFEHVDPSLYVVEPVPSVEGLDVYDQHSKQWLKAEKVCVPGKEIVLFCGHALNRATKGRIPGTLHHIVDVLFSNLSSVSIDGAAKDIPALNFNIARYNIGGSGNNVIDDSGTEIAMKSSEKMPAFKAIELFWLDWTSTDPASKSWNWDADANQRAMLGLASKRGADVFEAYSNSPPWWMANNRATAGGDDGATENLKPEFFEQFAVYLATVVSKAKADWGIEFKYVAPFNEANSKVWTFPESQEACHLGIKTQSDILKLLRAQLDKLNLQNSEYPGIDAMLKVNAHCSDGVTPYAGDDRDKLKGMVSSLTKPAGIWDSMYADEDATGLTMADTIARDIYEMGASAFVYRQALDSGVVGPIQSNPGDKWIGTANPKHYVMAHYSRHIRAGMSILKFDDPNILIPGSSSYALDKYPNFVVAYDKNTQVMVIVVTNLGDAQTITFDVSGLAYVEGPINTWTTEPNTTAGAVYKPSTFCLAKVPGSRRIYQLNRL</sequence>
<evidence type="ECO:0000313" key="3">
    <source>
        <dbReference type="Proteomes" id="UP000688947"/>
    </source>
</evidence>
<feature type="domain" description="Endo-beta-1,6-galactanase-like" evidence="1">
    <location>
        <begin position="290"/>
        <end position="492"/>
    </location>
</feature>
<gene>
    <name evidence="2" type="ORF">JG687_00000087</name>
</gene>
<dbReference type="InterPro" id="IPR039743">
    <property type="entry name" value="6GAL/EXGAL"/>
</dbReference>
<accession>A0A8T1V1E9</accession>
<evidence type="ECO:0000259" key="1">
    <source>
        <dbReference type="Pfam" id="PF14587"/>
    </source>
</evidence>
<dbReference type="EMBL" id="JAENGZ010000002">
    <property type="protein sequence ID" value="KAG6974869.1"/>
    <property type="molecule type" value="Genomic_DNA"/>
</dbReference>
<dbReference type="VEuPathDB" id="FungiDB:PC110_g1882"/>
<proteinExistence type="predicted"/>
<dbReference type="AlphaFoldDB" id="A0A8T1V1E9"/>
<comment type="caution">
    <text evidence="2">The sequence shown here is derived from an EMBL/GenBank/DDBJ whole genome shotgun (WGS) entry which is preliminary data.</text>
</comment>
<dbReference type="PANTHER" id="PTHR42767:SF1">
    <property type="entry name" value="ENDO-BETA-1,6-GALACTANASE-LIKE DOMAIN-CONTAINING PROTEIN"/>
    <property type="match status" value="1"/>
</dbReference>
<dbReference type="GO" id="GO:0004553">
    <property type="term" value="F:hydrolase activity, hydrolyzing O-glycosyl compounds"/>
    <property type="evidence" value="ECO:0007669"/>
    <property type="project" value="InterPro"/>
</dbReference>
<dbReference type="VEuPathDB" id="FungiDB:PC110_g1884"/>
<name>A0A8T1V1E9_9STRA</name>
<dbReference type="OrthoDB" id="46333at2759"/>
<dbReference type="PANTHER" id="PTHR42767">
    <property type="entry name" value="ENDO-BETA-1,6-GALACTANASE"/>
    <property type="match status" value="1"/>
</dbReference>
<dbReference type="Proteomes" id="UP000688947">
    <property type="component" value="Unassembled WGS sequence"/>
</dbReference>
<dbReference type="InterPro" id="IPR039514">
    <property type="entry name" value="6GAL-like"/>
</dbReference>